<dbReference type="InterPro" id="IPR036388">
    <property type="entry name" value="WH-like_DNA-bd_sf"/>
</dbReference>
<evidence type="ECO:0000259" key="4">
    <source>
        <dbReference type="PROSITE" id="PS50995"/>
    </source>
</evidence>
<evidence type="ECO:0000313" key="6">
    <source>
        <dbReference type="Proteomes" id="UP001143330"/>
    </source>
</evidence>
<dbReference type="GO" id="GO:0006950">
    <property type="term" value="P:response to stress"/>
    <property type="evidence" value="ECO:0007669"/>
    <property type="project" value="TreeGrafter"/>
</dbReference>
<dbReference type="SUPFAM" id="SSF46785">
    <property type="entry name" value="Winged helix' DNA-binding domain"/>
    <property type="match status" value="1"/>
</dbReference>
<evidence type="ECO:0000256" key="1">
    <source>
        <dbReference type="ARBA" id="ARBA00023015"/>
    </source>
</evidence>
<dbReference type="PANTHER" id="PTHR33164">
    <property type="entry name" value="TRANSCRIPTIONAL REGULATOR, MARR FAMILY"/>
    <property type="match status" value="1"/>
</dbReference>
<dbReference type="InterPro" id="IPR036390">
    <property type="entry name" value="WH_DNA-bd_sf"/>
</dbReference>
<sequence>MTCQPDYDFLSLLHELAHLMRTKFDQRARAYDMTRAQWVILLKLERSPGMTQNELAQLIEVEPITVARLVDRLQARGFVERRHDPQDRRVWRLHLLPAAKPILEEIARARKEMVAQLIGTSVTPEALASIEATLGLMKANLTCDSRAACPPDAAP</sequence>
<comment type="caution">
    <text evidence="5">The sequence shown here is derived from an EMBL/GenBank/DDBJ whole genome shotgun (WGS) entry which is preliminary data.</text>
</comment>
<dbReference type="InterPro" id="IPR000835">
    <property type="entry name" value="HTH_MarR-typ"/>
</dbReference>
<gene>
    <name evidence="5" type="ORF">GCM10017653_06450</name>
</gene>
<organism evidence="5 6">
    <name type="scientific">Ancylobacter defluvii</name>
    <dbReference type="NCBI Taxonomy" id="1282440"/>
    <lineage>
        <taxon>Bacteria</taxon>
        <taxon>Pseudomonadati</taxon>
        <taxon>Pseudomonadota</taxon>
        <taxon>Alphaproteobacteria</taxon>
        <taxon>Hyphomicrobiales</taxon>
        <taxon>Xanthobacteraceae</taxon>
        <taxon>Ancylobacter</taxon>
    </lineage>
</organism>
<keyword evidence="2" id="KW-0238">DNA-binding</keyword>
<dbReference type="GO" id="GO:0003700">
    <property type="term" value="F:DNA-binding transcription factor activity"/>
    <property type="evidence" value="ECO:0007669"/>
    <property type="project" value="InterPro"/>
</dbReference>
<accession>A0A9W6JRR6</accession>
<dbReference type="AlphaFoldDB" id="A0A9W6JRR6"/>
<dbReference type="Pfam" id="PF01047">
    <property type="entry name" value="MarR"/>
    <property type="match status" value="1"/>
</dbReference>
<dbReference type="EMBL" id="BSFM01000003">
    <property type="protein sequence ID" value="GLK82576.1"/>
    <property type="molecule type" value="Genomic_DNA"/>
</dbReference>
<keyword evidence="1" id="KW-0805">Transcription regulation</keyword>
<reference evidence="5" key="1">
    <citation type="journal article" date="2014" name="Int. J. Syst. Evol. Microbiol.">
        <title>Complete genome sequence of Corynebacterium casei LMG S-19264T (=DSM 44701T), isolated from a smear-ripened cheese.</title>
        <authorList>
            <consortium name="US DOE Joint Genome Institute (JGI-PGF)"/>
            <person name="Walter F."/>
            <person name="Albersmeier A."/>
            <person name="Kalinowski J."/>
            <person name="Ruckert C."/>
        </authorList>
    </citation>
    <scope>NUCLEOTIDE SEQUENCE</scope>
    <source>
        <strain evidence="5">VKM B-2789</strain>
    </source>
</reference>
<protein>
    <submittedName>
        <fullName evidence="5">MarR family transcriptional regulator</fullName>
    </submittedName>
</protein>
<reference evidence="5" key="2">
    <citation type="submission" date="2023-01" db="EMBL/GenBank/DDBJ databases">
        <authorList>
            <person name="Sun Q."/>
            <person name="Evtushenko L."/>
        </authorList>
    </citation>
    <scope>NUCLEOTIDE SEQUENCE</scope>
    <source>
        <strain evidence="5">VKM B-2789</strain>
    </source>
</reference>
<dbReference type="SMART" id="SM00347">
    <property type="entry name" value="HTH_MARR"/>
    <property type="match status" value="1"/>
</dbReference>
<dbReference type="GO" id="GO:0003677">
    <property type="term" value="F:DNA binding"/>
    <property type="evidence" value="ECO:0007669"/>
    <property type="project" value="UniProtKB-KW"/>
</dbReference>
<evidence type="ECO:0000256" key="2">
    <source>
        <dbReference type="ARBA" id="ARBA00023125"/>
    </source>
</evidence>
<dbReference type="InterPro" id="IPR039422">
    <property type="entry name" value="MarR/SlyA-like"/>
</dbReference>
<dbReference type="PRINTS" id="PR00598">
    <property type="entry name" value="HTHMARR"/>
</dbReference>
<name>A0A9W6JRR6_9HYPH</name>
<evidence type="ECO:0000256" key="3">
    <source>
        <dbReference type="ARBA" id="ARBA00023163"/>
    </source>
</evidence>
<keyword evidence="6" id="KW-1185">Reference proteome</keyword>
<dbReference type="Gene3D" id="1.10.10.10">
    <property type="entry name" value="Winged helix-like DNA-binding domain superfamily/Winged helix DNA-binding domain"/>
    <property type="match status" value="1"/>
</dbReference>
<keyword evidence="3" id="KW-0804">Transcription</keyword>
<dbReference type="PROSITE" id="PS50995">
    <property type="entry name" value="HTH_MARR_2"/>
    <property type="match status" value="1"/>
</dbReference>
<proteinExistence type="predicted"/>
<evidence type="ECO:0000313" key="5">
    <source>
        <dbReference type="EMBL" id="GLK82576.1"/>
    </source>
</evidence>
<dbReference type="PANTHER" id="PTHR33164:SF64">
    <property type="entry name" value="TRANSCRIPTIONAL REGULATOR SLYA"/>
    <property type="match status" value="1"/>
</dbReference>
<feature type="domain" description="HTH marR-type" evidence="4">
    <location>
        <begin position="6"/>
        <end position="139"/>
    </location>
</feature>
<dbReference type="Proteomes" id="UP001143330">
    <property type="component" value="Unassembled WGS sequence"/>
</dbReference>